<protein>
    <submittedName>
        <fullName evidence="1">Uncharacterized protein</fullName>
    </submittedName>
</protein>
<organism evidence="1 2">
    <name type="scientific">Roseospira visakhapatnamensis</name>
    <dbReference type="NCBI Taxonomy" id="390880"/>
    <lineage>
        <taxon>Bacteria</taxon>
        <taxon>Pseudomonadati</taxon>
        <taxon>Pseudomonadota</taxon>
        <taxon>Alphaproteobacteria</taxon>
        <taxon>Rhodospirillales</taxon>
        <taxon>Rhodospirillaceae</taxon>
        <taxon>Roseospira</taxon>
    </lineage>
</organism>
<dbReference type="EMBL" id="JACIGK010000038">
    <property type="protein sequence ID" value="MBB4267914.1"/>
    <property type="molecule type" value="Genomic_DNA"/>
</dbReference>
<proteinExistence type="predicted"/>
<keyword evidence="2" id="KW-1185">Reference proteome</keyword>
<sequence>MPGLHDDVPAALSRDEALNTLTDITLTLERMITVLDAIYDNIYYER</sequence>
<evidence type="ECO:0000313" key="1">
    <source>
        <dbReference type="EMBL" id="MBB4267914.1"/>
    </source>
</evidence>
<dbReference type="RefSeq" id="WP_184048137.1">
    <property type="nucleotide sequence ID" value="NZ_JACIGK010000038.1"/>
</dbReference>
<reference evidence="1 2" key="1">
    <citation type="submission" date="2020-08" db="EMBL/GenBank/DDBJ databases">
        <title>Genome sequencing of Purple Non-Sulfur Bacteria from various extreme environments.</title>
        <authorList>
            <person name="Mayer M."/>
        </authorList>
    </citation>
    <scope>NUCLEOTIDE SEQUENCE [LARGE SCALE GENOMIC DNA]</scope>
    <source>
        <strain evidence="1 2">JA131</strain>
    </source>
</reference>
<gene>
    <name evidence="1" type="ORF">GGD89_003566</name>
</gene>
<name>A0A7W6RH31_9PROT</name>
<dbReference type="Proteomes" id="UP000554286">
    <property type="component" value="Unassembled WGS sequence"/>
</dbReference>
<comment type="caution">
    <text evidence="1">The sequence shown here is derived from an EMBL/GenBank/DDBJ whole genome shotgun (WGS) entry which is preliminary data.</text>
</comment>
<accession>A0A7W6RH31</accession>
<evidence type="ECO:0000313" key="2">
    <source>
        <dbReference type="Proteomes" id="UP000554286"/>
    </source>
</evidence>
<dbReference type="AlphaFoldDB" id="A0A7W6RH31"/>